<dbReference type="EMBL" id="GFPF01006268">
    <property type="protein sequence ID" value="MAA17414.1"/>
    <property type="molecule type" value="Transcribed_RNA"/>
</dbReference>
<dbReference type="InterPro" id="IPR036570">
    <property type="entry name" value="HORMA_dom_sf"/>
</dbReference>
<sequence length="395" mass="43797">MSTVMKLSSHDRKELEKFTLFLSCKSVQVIVQSRLGQKQKTQCKAEASNSDWFNLDIPDEDDVQLQLNEAMAGQIPEPGGPSLCTEISLKTVDGDTLVLEVWQLSVSNVCDSSVRATYTVYNRMSIVLKSLITITRVMPAYRLSHNQSRDSYIICFNVYMGEPQLDVLGEDYKRIQVGQVGMPTGTLTLGVDYRTKMTISPQQAINQAHPAMMLKSDYFKPDLSPRGMRMRPRRKDGGDVLGEMHQGAFAPPCPRDLKEIADRVDESPWPLPKPAFASLLSMPAKSTASSNSRSEEDTDSDVNEPLVEPREVLLPTEDFILVELKPPFADGEEGGTDLGTFFQECQSAPMLSSFSCQPTLEQQVSEISAHLAALESSLPDLDQFVESVCQSDSLK</sequence>
<keyword evidence="3 4" id="KW-0072">Autophagy</keyword>
<protein>
    <recommendedName>
        <fullName evidence="4">Autophagy-related protein 13</fullName>
    </recommendedName>
</protein>
<evidence type="ECO:0000313" key="7">
    <source>
        <dbReference type="EMBL" id="MAA17414.1"/>
    </source>
</evidence>
<dbReference type="Pfam" id="PF10033">
    <property type="entry name" value="ATG13"/>
    <property type="match status" value="1"/>
</dbReference>
<dbReference type="GO" id="GO:0034497">
    <property type="term" value="P:protein localization to phagophore assembly site"/>
    <property type="evidence" value="ECO:0007669"/>
    <property type="project" value="TreeGrafter"/>
</dbReference>
<reference evidence="7" key="1">
    <citation type="journal article" date="2017" name="Parasit. Vectors">
        <title>Sialotranscriptomics of Rhipicephalus zambeziensis reveals intricate expression profiles of secretory proteins and suggests tight temporal transcriptional regulation during blood-feeding.</title>
        <authorList>
            <person name="de Castro M.H."/>
            <person name="de Klerk D."/>
            <person name="Pienaar R."/>
            <person name="Rees D.J.G."/>
            <person name="Mans B.J."/>
        </authorList>
    </citation>
    <scope>NUCLEOTIDE SEQUENCE</scope>
    <source>
        <tissue evidence="7">Salivary glands</tissue>
    </source>
</reference>
<dbReference type="PANTHER" id="PTHR13430:SF4">
    <property type="entry name" value="AUTOPHAGY-RELATED PROTEIN 13"/>
    <property type="match status" value="1"/>
</dbReference>
<dbReference type="GO" id="GO:1990316">
    <property type="term" value="C:Atg1/ULK1 kinase complex"/>
    <property type="evidence" value="ECO:0007669"/>
    <property type="project" value="InterPro"/>
</dbReference>
<dbReference type="InterPro" id="IPR040182">
    <property type="entry name" value="ATG13"/>
</dbReference>
<dbReference type="PANTHER" id="PTHR13430">
    <property type="match status" value="1"/>
</dbReference>
<dbReference type="AlphaFoldDB" id="A0A224YTU7"/>
<organism evidence="7">
    <name type="scientific">Rhipicephalus zambeziensis</name>
    <dbReference type="NCBI Taxonomy" id="60191"/>
    <lineage>
        <taxon>Eukaryota</taxon>
        <taxon>Metazoa</taxon>
        <taxon>Ecdysozoa</taxon>
        <taxon>Arthropoda</taxon>
        <taxon>Chelicerata</taxon>
        <taxon>Arachnida</taxon>
        <taxon>Acari</taxon>
        <taxon>Parasitiformes</taxon>
        <taxon>Ixodida</taxon>
        <taxon>Ixodoidea</taxon>
        <taxon>Ixodidae</taxon>
        <taxon>Rhipicephalinae</taxon>
        <taxon>Rhipicephalus</taxon>
        <taxon>Rhipicephalus</taxon>
    </lineage>
</organism>
<dbReference type="GO" id="GO:0005829">
    <property type="term" value="C:cytosol"/>
    <property type="evidence" value="ECO:0007669"/>
    <property type="project" value="TreeGrafter"/>
</dbReference>
<feature type="domain" description="Autophagy-related protein 13 N-terminal" evidence="6">
    <location>
        <begin position="96"/>
        <end position="196"/>
    </location>
</feature>
<comment type="subcellular location">
    <subcellularLocation>
        <location evidence="1">Preautophagosomal structure</location>
    </subcellularLocation>
</comment>
<evidence type="ECO:0000256" key="5">
    <source>
        <dbReference type="SAM" id="MobiDB-lite"/>
    </source>
</evidence>
<accession>A0A224YTU7</accession>
<evidence type="ECO:0000256" key="4">
    <source>
        <dbReference type="RuleBase" id="RU361214"/>
    </source>
</evidence>
<evidence type="ECO:0000256" key="2">
    <source>
        <dbReference type="ARBA" id="ARBA00007341"/>
    </source>
</evidence>
<dbReference type="InterPro" id="IPR018731">
    <property type="entry name" value="Atg13_N"/>
</dbReference>
<dbReference type="GO" id="GO:0000423">
    <property type="term" value="P:mitophagy"/>
    <property type="evidence" value="ECO:0007669"/>
    <property type="project" value="TreeGrafter"/>
</dbReference>
<feature type="region of interest" description="Disordered" evidence="5">
    <location>
        <begin position="280"/>
        <end position="303"/>
    </location>
</feature>
<dbReference type="Gene3D" id="3.30.900.10">
    <property type="entry name" value="HORMA domain"/>
    <property type="match status" value="1"/>
</dbReference>
<comment type="similarity">
    <text evidence="2 4">Belongs to the ATG13 family. Metazoan subfamily.</text>
</comment>
<evidence type="ECO:0000259" key="6">
    <source>
        <dbReference type="Pfam" id="PF10033"/>
    </source>
</evidence>
<proteinExistence type="inferred from homology"/>
<name>A0A224YTU7_9ACAR</name>
<dbReference type="GO" id="GO:0000407">
    <property type="term" value="C:phagophore assembly site"/>
    <property type="evidence" value="ECO:0007669"/>
    <property type="project" value="UniProtKB-SubCell"/>
</dbReference>
<dbReference type="GO" id="GO:0034727">
    <property type="term" value="P:piecemeal microautophagy of the nucleus"/>
    <property type="evidence" value="ECO:0007669"/>
    <property type="project" value="TreeGrafter"/>
</dbReference>
<evidence type="ECO:0000256" key="1">
    <source>
        <dbReference type="ARBA" id="ARBA00004329"/>
    </source>
</evidence>
<evidence type="ECO:0000256" key="3">
    <source>
        <dbReference type="ARBA" id="ARBA00023006"/>
    </source>
</evidence>